<feature type="region of interest" description="Disordered" evidence="1">
    <location>
        <begin position="428"/>
        <end position="577"/>
    </location>
</feature>
<feature type="compositionally biased region" description="Polar residues" evidence="1">
    <location>
        <begin position="502"/>
        <end position="528"/>
    </location>
</feature>
<protein>
    <submittedName>
        <fullName evidence="3">Uncharacterized protein</fullName>
    </submittedName>
</protein>
<feature type="compositionally biased region" description="Low complexity" evidence="1">
    <location>
        <begin position="529"/>
        <end position="545"/>
    </location>
</feature>
<evidence type="ECO:0000313" key="3">
    <source>
        <dbReference type="EMBL" id="KAL3808298.1"/>
    </source>
</evidence>
<sequence>MTEEGINILCVASRNEKMMGFLWALVLLSSLVKRGQSVALGTPFTGPNNDPYADGDKFTILTGSSEVLIEKLDIHMRNVTVAVQVWTKNGYPVYSNTFDYTKRWEGDVTGLGQGVATPMPALNLLVPANYTLGVYVTTKTTGMNHMFHSSGTLDKKVFASDDYISICEGLSAKYFHGIYKVPTKWNGAVYYSMPTPLPTSQPTLSPSTGVPTSTPTATPTDSPTEPPSLTPTFPWYHGLNSLMTVFNATHQGLGLSCLNAVDKKQFSPLHQADGNIFTIKAKARPISIKGFDVNMAGPLQASNPTPVEIYFAPGVDPGKKTSSFVYQKIYNGTIFGAGTNNVTSLPELENAVVIPAGASYSFYITVAKFSLGYIQCTKVLSEGDVAASNEYVEVLDGYFMGHPFLYYNPGYRWNGNVYYSLETAEPTQPSTSSLTAMPTLSPATLQPTESDLVQTPSPSTKKLTSQPVTSMLSRAPESNPTMMPAINPTSSKPTSLKPATMMPTSSFQKLSPTMTPTSQPSIVGQTSKPTIQSTRQPSTPPTSTRVGQSTANPTISPVKQPTEESSAPSTDSEAPRYNEISAKKAATDIFIDEGAANGNIFTIKAKAQPISIKRFDINMAGPPKPNPAPVEIYFAPGVDPGKKTSSFVYQKIYNGLIFGQGKNNVTSLPELENAVVIPAGASYSFYITVANYTLGTVLYFHNAGAGPGSVMASDEYVDLLQGYALAYPFFAYSGEWRWNGNVYYSLETAEPSTPSTSSPTVMPTLSPAKLQSTTSKPITLTPTTNAATHETANVLADMGRSYINAYNSSDAAAVGRNFVTKSEQNIESDCINSNKNANQTTYKFVNKDAAVHFPRPTRHDISFILEKRAHMVFASNEDVLSDALALRTDKMMMMMMMIMMMTTDEKDVGGCVGASLTLPGI</sequence>
<evidence type="ECO:0000256" key="2">
    <source>
        <dbReference type="SAM" id="SignalP"/>
    </source>
</evidence>
<dbReference type="PANTHER" id="PTHR33683:SF46">
    <property type="entry name" value="SUSHI DOMAIN-CONTAINING PROTEIN"/>
    <property type="match status" value="1"/>
</dbReference>
<feature type="compositionally biased region" description="Low complexity" evidence="1">
    <location>
        <begin position="200"/>
        <end position="223"/>
    </location>
</feature>
<organism evidence="3 4">
    <name type="scientific">Cyclostephanos tholiformis</name>
    <dbReference type="NCBI Taxonomy" id="382380"/>
    <lineage>
        <taxon>Eukaryota</taxon>
        <taxon>Sar</taxon>
        <taxon>Stramenopiles</taxon>
        <taxon>Ochrophyta</taxon>
        <taxon>Bacillariophyta</taxon>
        <taxon>Coscinodiscophyceae</taxon>
        <taxon>Thalassiosirophycidae</taxon>
        <taxon>Stephanodiscales</taxon>
        <taxon>Stephanodiscaceae</taxon>
        <taxon>Cyclostephanos</taxon>
    </lineage>
</organism>
<comment type="caution">
    <text evidence="3">The sequence shown here is derived from an EMBL/GenBank/DDBJ whole genome shotgun (WGS) entry which is preliminary data.</text>
</comment>
<feature type="signal peptide" evidence="2">
    <location>
        <begin position="1"/>
        <end position="37"/>
    </location>
</feature>
<feature type="region of interest" description="Disordered" evidence="1">
    <location>
        <begin position="200"/>
        <end position="229"/>
    </location>
</feature>
<feature type="compositionally biased region" description="Polar residues" evidence="1">
    <location>
        <begin position="546"/>
        <end position="572"/>
    </location>
</feature>
<gene>
    <name evidence="3" type="ORF">ACHAXA_009810</name>
</gene>
<evidence type="ECO:0000313" key="4">
    <source>
        <dbReference type="Proteomes" id="UP001530377"/>
    </source>
</evidence>
<dbReference type="Proteomes" id="UP001530377">
    <property type="component" value="Unassembled WGS sequence"/>
</dbReference>
<dbReference type="AlphaFoldDB" id="A0ABD3R6F0"/>
<feature type="compositionally biased region" description="Polar residues" evidence="1">
    <location>
        <begin position="428"/>
        <end position="494"/>
    </location>
</feature>
<keyword evidence="2" id="KW-0732">Signal</keyword>
<dbReference type="PANTHER" id="PTHR33683">
    <property type="entry name" value="1, PUTATIVE-RELATED"/>
    <property type="match status" value="1"/>
</dbReference>
<reference evidence="3 4" key="1">
    <citation type="submission" date="2024-10" db="EMBL/GenBank/DDBJ databases">
        <title>Updated reference genomes for cyclostephanoid diatoms.</title>
        <authorList>
            <person name="Roberts W.R."/>
            <person name="Alverson A.J."/>
        </authorList>
    </citation>
    <scope>NUCLEOTIDE SEQUENCE [LARGE SCALE GENOMIC DNA]</scope>
    <source>
        <strain evidence="3 4">AJA228-03</strain>
    </source>
</reference>
<dbReference type="EMBL" id="JALLPB020000523">
    <property type="protein sequence ID" value="KAL3808298.1"/>
    <property type="molecule type" value="Genomic_DNA"/>
</dbReference>
<proteinExistence type="predicted"/>
<feature type="chain" id="PRO_5044876958" evidence="2">
    <location>
        <begin position="38"/>
        <end position="921"/>
    </location>
</feature>
<accession>A0ABD3R6F0</accession>
<name>A0ABD3R6F0_9STRA</name>
<keyword evidence="4" id="KW-1185">Reference proteome</keyword>
<evidence type="ECO:0000256" key="1">
    <source>
        <dbReference type="SAM" id="MobiDB-lite"/>
    </source>
</evidence>